<dbReference type="EMBL" id="JACETU010000004">
    <property type="protein sequence ID" value="KAF7430930.1"/>
    <property type="molecule type" value="Genomic_DNA"/>
</dbReference>
<reference evidence="2" key="1">
    <citation type="submission" date="2019-07" db="EMBL/GenBank/DDBJ databases">
        <authorList>
            <person name="Palmer J.M."/>
        </authorList>
    </citation>
    <scope>NUCLEOTIDE SEQUENCE</scope>
    <source>
        <strain evidence="2">PC9</strain>
    </source>
</reference>
<keyword evidence="1" id="KW-0812">Transmembrane</keyword>
<evidence type="ECO:0000313" key="2">
    <source>
        <dbReference type="EMBL" id="KAF7430930.1"/>
    </source>
</evidence>
<sequence length="132" mass="15009">MSGQETSLDLTHVLYDDSSLFSLALALITLSPILLMPAYAALCVQTRELTIIVMWAGQWACEGLNWVLKRAVKQQRPVASTWDILLRFWSAIYAFITGLPRPDTPFLIFYGATPYIRRSWDGQAQLRTRDTI</sequence>
<dbReference type="Proteomes" id="UP000623687">
    <property type="component" value="Unassembled WGS sequence"/>
</dbReference>
<keyword evidence="3" id="KW-1185">Reference proteome</keyword>
<keyword evidence="1" id="KW-1133">Transmembrane helix</keyword>
<comment type="caution">
    <text evidence="2">The sequence shown here is derived from an EMBL/GenBank/DDBJ whole genome shotgun (WGS) entry which is preliminary data.</text>
</comment>
<accession>A0A8H6ZX23</accession>
<dbReference type="GeneID" id="59376463"/>
<dbReference type="OrthoDB" id="302705at2759"/>
<dbReference type="VEuPathDB" id="FungiDB:PC9H_006645"/>
<dbReference type="RefSeq" id="XP_036632208.1">
    <property type="nucleotide sequence ID" value="XM_036776189.1"/>
</dbReference>
<feature type="transmembrane region" description="Helical" evidence="1">
    <location>
        <begin position="20"/>
        <end position="44"/>
    </location>
</feature>
<protein>
    <recommendedName>
        <fullName evidence="4">Dolichyldiphosphatase</fullName>
    </recommendedName>
</protein>
<dbReference type="UniPathway" id="UPA00378"/>
<dbReference type="AlphaFoldDB" id="A0A8H6ZX23"/>
<proteinExistence type="predicted"/>
<evidence type="ECO:0000313" key="3">
    <source>
        <dbReference type="Proteomes" id="UP000623687"/>
    </source>
</evidence>
<gene>
    <name evidence="2" type="ORF">PC9H_006645</name>
</gene>
<name>A0A8H6ZX23_PLEOS</name>
<evidence type="ECO:0008006" key="4">
    <source>
        <dbReference type="Google" id="ProtNLM"/>
    </source>
</evidence>
<keyword evidence="1" id="KW-0472">Membrane</keyword>
<organism evidence="2 3">
    <name type="scientific">Pleurotus ostreatus</name>
    <name type="common">Oyster mushroom</name>
    <name type="synonym">White-rot fungus</name>
    <dbReference type="NCBI Taxonomy" id="5322"/>
    <lineage>
        <taxon>Eukaryota</taxon>
        <taxon>Fungi</taxon>
        <taxon>Dikarya</taxon>
        <taxon>Basidiomycota</taxon>
        <taxon>Agaricomycotina</taxon>
        <taxon>Agaricomycetes</taxon>
        <taxon>Agaricomycetidae</taxon>
        <taxon>Agaricales</taxon>
        <taxon>Pleurotineae</taxon>
        <taxon>Pleurotaceae</taxon>
        <taxon>Pleurotus</taxon>
    </lineage>
</organism>
<evidence type="ECO:0000256" key="1">
    <source>
        <dbReference type="SAM" id="Phobius"/>
    </source>
</evidence>